<dbReference type="AlphaFoldDB" id="A0A9X8CY11"/>
<dbReference type="GO" id="GO:0009279">
    <property type="term" value="C:cell outer membrane"/>
    <property type="evidence" value="ECO:0007669"/>
    <property type="project" value="UniProtKB-SubCell"/>
</dbReference>
<sequence>RLHTQLFSGYGDSLIDYNRKRTVFSVGFSLLDF</sequence>
<dbReference type="GO" id="GO:0008970">
    <property type="term" value="F:phospholipase A1 activity"/>
    <property type="evidence" value="ECO:0007669"/>
    <property type="project" value="UniProtKB-EC"/>
</dbReference>
<keyword evidence="1" id="KW-0998">Cell outer membrane</keyword>
<dbReference type="GO" id="GO:0004623">
    <property type="term" value="F:phospholipase A2 activity"/>
    <property type="evidence" value="ECO:0007669"/>
    <property type="project" value="UniProtKB-EC"/>
</dbReference>
<dbReference type="OrthoDB" id="188433at2"/>
<dbReference type="Proteomes" id="UP000265619">
    <property type="component" value="Unassembled WGS sequence"/>
</dbReference>
<comment type="similarity">
    <text evidence="1">Belongs to the phospholipase A1 family.</text>
</comment>
<dbReference type="EMBL" id="QXMN01000202">
    <property type="protein sequence ID" value="RIX71010.1"/>
    <property type="molecule type" value="Genomic_DNA"/>
</dbReference>
<dbReference type="InterPro" id="IPR003187">
    <property type="entry name" value="PLipase_A1"/>
</dbReference>
<dbReference type="Pfam" id="PF02253">
    <property type="entry name" value="PLA1"/>
    <property type="match status" value="1"/>
</dbReference>
<comment type="cofactor">
    <cofactor evidence="1">
        <name>Ca(2+)</name>
        <dbReference type="ChEBI" id="CHEBI:29108"/>
    </cofactor>
    <text evidence="1">Binds 1 Ca(2+) ion per monomer. In the dimeric form the Ca(2+) is bound by different amino acids with binding of each Ca(2+) shared with ligands coming from each monomer. The Ca(2+) ion may have a role in catalysis.</text>
</comment>
<name>A0A9X8CY11_9BURK</name>
<comment type="catalytic activity">
    <reaction evidence="1">
        <text>a 1,2-diacyl-sn-glycero-3-phosphocholine + H2O = a 2-acyl-sn-glycero-3-phosphocholine + a fatty acid + H(+)</text>
        <dbReference type="Rhea" id="RHEA:18689"/>
        <dbReference type="ChEBI" id="CHEBI:15377"/>
        <dbReference type="ChEBI" id="CHEBI:15378"/>
        <dbReference type="ChEBI" id="CHEBI:28868"/>
        <dbReference type="ChEBI" id="CHEBI:57643"/>
        <dbReference type="ChEBI" id="CHEBI:57875"/>
        <dbReference type="EC" id="3.1.1.32"/>
    </reaction>
</comment>
<evidence type="ECO:0000313" key="3">
    <source>
        <dbReference type="Proteomes" id="UP000265619"/>
    </source>
</evidence>
<evidence type="ECO:0000313" key="2">
    <source>
        <dbReference type="EMBL" id="RIX71010.1"/>
    </source>
</evidence>
<dbReference type="EC" id="3.1.1.32" evidence="1"/>
<evidence type="ECO:0000256" key="1">
    <source>
        <dbReference type="RuleBase" id="RU366027"/>
    </source>
</evidence>
<comment type="subcellular location">
    <subcellularLocation>
        <location evidence="1">Cell outer membrane</location>
        <topology evidence="1">Multi-pass membrane protein</topology>
    </subcellularLocation>
    <text evidence="1">One of the very few enzymes located there.</text>
</comment>
<dbReference type="RefSeq" id="WP_147400586.1">
    <property type="nucleotide sequence ID" value="NZ_QXMN01000202.1"/>
</dbReference>
<dbReference type="InterPro" id="IPR036541">
    <property type="entry name" value="PLipase_A1_sf"/>
</dbReference>
<dbReference type="EC" id="3.1.1.4" evidence="1"/>
<keyword evidence="1" id="KW-0479">Metal-binding</keyword>
<dbReference type="Gene3D" id="2.40.230.10">
    <property type="entry name" value="Phospholipase A1"/>
    <property type="match status" value="1"/>
</dbReference>
<comment type="catalytic activity">
    <reaction evidence="1">
        <text>a 1,2-diacyl-sn-glycero-3-phosphocholine + H2O = a 1-acyl-sn-glycero-3-phosphocholine + a fatty acid + H(+)</text>
        <dbReference type="Rhea" id="RHEA:15801"/>
        <dbReference type="ChEBI" id="CHEBI:15377"/>
        <dbReference type="ChEBI" id="CHEBI:15378"/>
        <dbReference type="ChEBI" id="CHEBI:28868"/>
        <dbReference type="ChEBI" id="CHEBI:57643"/>
        <dbReference type="ChEBI" id="CHEBI:58168"/>
        <dbReference type="EC" id="3.1.1.4"/>
    </reaction>
</comment>
<keyword evidence="1" id="KW-0443">Lipid metabolism</keyword>
<keyword evidence="1" id="KW-0472">Membrane</keyword>
<accession>A0A9X8CY11</accession>
<gene>
    <name evidence="2" type="ORF">D3H34_32500</name>
</gene>
<keyword evidence="3" id="KW-1185">Reference proteome</keyword>
<comment type="function">
    <text evidence="1">Hydrolysis of phosphatidylcholine with phospholipase A2 (EC 3.1.1.4) and phospholipase A1 (EC 3.1.1.32) activities.</text>
</comment>
<comment type="subunit">
    <text evidence="1">Homodimer; dimerization is reversible, and the dimeric form is the active one.</text>
</comment>
<dbReference type="GO" id="GO:0016042">
    <property type="term" value="P:lipid catabolic process"/>
    <property type="evidence" value="ECO:0007669"/>
    <property type="project" value="UniProtKB-KW"/>
</dbReference>
<comment type="caution">
    <text evidence="2">The sequence shown here is derived from an EMBL/GenBank/DDBJ whole genome shotgun (WGS) entry which is preliminary data.</text>
</comment>
<reference evidence="2 3" key="1">
    <citation type="submission" date="2018-09" db="EMBL/GenBank/DDBJ databases">
        <title>Acidovorax cavernicola nov. sp. isolated from Gruta de las Maravillas (Aracena, Spain).</title>
        <authorList>
            <person name="Jurado V."/>
            <person name="Gutierrez-Patricio S."/>
            <person name="Gonzalez-Pimentel J.L."/>
            <person name="Miller A.Z."/>
            <person name="Laiz L."/>
            <person name="Saiz-Jimenez C."/>
        </authorList>
    </citation>
    <scope>NUCLEOTIDE SEQUENCE [LARGE SCALE GENOMIC DNA]</scope>
    <source>
        <strain evidence="2 3">1011MAR4D40.2</strain>
    </source>
</reference>
<protein>
    <recommendedName>
        <fullName evidence="1">Phospholipase A1</fullName>
        <ecNumber evidence="1">3.1.1.32</ecNumber>
        <ecNumber evidence="1">3.1.1.4</ecNumber>
    </recommendedName>
    <alternativeName>
        <fullName evidence="1">Phosphatidylcholine 1-acylhydrolase</fullName>
    </alternativeName>
</protein>
<organism evidence="2 3">
    <name type="scientific">Acidovorax cavernicola</name>
    <dbReference type="NCBI Taxonomy" id="1675792"/>
    <lineage>
        <taxon>Bacteria</taxon>
        <taxon>Pseudomonadati</taxon>
        <taxon>Pseudomonadota</taxon>
        <taxon>Betaproteobacteria</taxon>
        <taxon>Burkholderiales</taxon>
        <taxon>Comamonadaceae</taxon>
        <taxon>Acidovorax</taxon>
    </lineage>
</organism>
<feature type="non-terminal residue" evidence="2">
    <location>
        <position position="1"/>
    </location>
</feature>
<keyword evidence="1" id="KW-0442">Lipid degradation</keyword>
<dbReference type="GO" id="GO:0046872">
    <property type="term" value="F:metal ion binding"/>
    <property type="evidence" value="ECO:0007669"/>
    <property type="project" value="UniProtKB-KW"/>
</dbReference>
<keyword evidence="1" id="KW-0106">Calcium</keyword>
<keyword evidence="1" id="KW-0378">Hydrolase</keyword>
<dbReference type="SUPFAM" id="SSF56931">
    <property type="entry name" value="Outer membrane phospholipase A (OMPLA)"/>
    <property type="match status" value="1"/>
</dbReference>
<proteinExistence type="inferred from homology"/>